<dbReference type="EMBL" id="MU118182">
    <property type="protein sequence ID" value="KAF9643837.1"/>
    <property type="molecule type" value="Genomic_DNA"/>
</dbReference>
<protein>
    <submittedName>
        <fullName evidence="1">Uncharacterized protein</fullName>
    </submittedName>
</protein>
<reference evidence="1" key="1">
    <citation type="submission" date="2019-10" db="EMBL/GenBank/DDBJ databases">
        <authorList>
            <consortium name="DOE Joint Genome Institute"/>
            <person name="Kuo A."/>
            <person name="Miyauchi S."/>
            <person name="Kiss E."/>
            <person name="Drula E."/>
            <person name="Kohler A."/>
            <person name="Sanchez-Garcia M."/>
            <person name="Andreopoulos B."/>
            <person name="Barry K.W."/>
            <person name="Bonito G."/>
            <person name="Buee M."/>
            <person name="Carver A."/>
            <person name="Chen C."/>
            <person name="Cichocki N."/>
            <person name="Clum A."/>
            <person name="Culley D."/>
            <person name="Crous P.W."/>
            <person name="Fauchery L."/>
            <person name="Girlanda M."/>
            <person name="Hayes R."/>
            <person name="Keri Z."/>
            <person name="Labutti K."/>
            <person name="Lipzen A."/>
            <person name="Lombard V."/>
            <person name="Magnuson J."/>
            <person name="Maillard F."/>
            <person name="Morin E."/>
            <person name="Murat C."/>
            <person name="Nolan M."/>
            <person name="Ohm R."/>
            <person name="Pangilinan J."/>
            <person name="Pereira M."/>
            <person name="Perotto S."/>
            <person name="Peter M."/>
            <person name="Riley R."/>
            <person name="Sitrit Y."/>
            <person name="Stielow B."/>
            <person name="Szollosi G."/>
            <person name="Zifcakova L."/>
            <person name="Stursova M."/>
            <person name="Spatafora J.W."/>
            <person name="Tedersoo L."/>
            <person name="Vaario L.-M."/>
            <person name="Yamada A."/>
            <person name="Yan M."/>
            <person name="Wang P."/>
            <person name="Xu J."/>
            <person name="Bruns T."/>
            <person name="Baldrian P."/>
            <person name="Vilgalys R."/>
            <person name="Henrissat B."/>
            <person name="Grigoriev I.V."/>
            <person name="Hibbett D."/>
            <person name="Nagy L.G."/>
            <person name="Martin F.M."/>
        </authorList>
    </citation>
    <scope>NUCLEOTIDE SEQUENCE</scope>
    <source>
        <strain evidence="1">P2</strain>
    </source>
</reference>
<evidence type="ECO:0000313" key="2">
    <source>
        <dbReference type="Proteomes" id="UP000886501"/>
    </source>
</evidence>
<comment type="caution">
    <text evidence="1">The sequence shown here is derived from an EMBL/GenBank/DDBJ whole genome shotgun (WGS) entry which is preliminary data.</text>
</comment>
<organism evidence="1 2">
    <name type="scientific">Thelephora ganbajun</name>
    <name type="common">Ganba fungus</name>
    <dbReference type="NCBI Taxonomy" id="370292"/>
    <lineage>
        <taxon>Eukaryota</taxon>
        <taxon>Fungi</taxon>
        <taxon>Dikarya</taxon>
        <taxon>Basidiomycota</taxon>
        <taxon>Agaricomycotina</taxon>
        <taxon>Agaricomycetes</taxon>
        <taxon>Thelephorales</taxon>
        <taxon>Thelephoraceae</taxon>
        <taxon>Thelephora</taxon>
    </lineage>
</organism>
<keyword evidence="2" id="KW-1185">Reference proteome</keyword>
<dbReference type="Proteomes" id="UP000886501">
    <property type="component" value="Unassembled WGS sequence"/>
</dbReference>
<gene>
    <name evidence="1" type="ORF">BDM02DRAFT_3272811</name>
</gene>
<accession>A0ACB6Z2X4</accession>
<reference evidence="1" key="2">
    <citation type="journal article" date="2020" name="Nat. Commun.">
        <title>Large-scale genome sequencing of mycorrhizal fungi provides insights into the early evolution of symbiotic traits.</title>
        <authorList>
            <person name="Miyauchi S."/>
            <person name="Kiss E."/>
            <person name="Kuo A."/>
            <person name="Drula E."/>
            <person name="Kohler A."/>
            <person name="Sanchez-Garcia M."/>
            <person name="Morin E."/>
            <person name="Andreopoulos B."/>
            <person name="Barry K.W."/>
            <person name="Bonito G."/>
            <person name="Buee M."/>
            <person name="Carver A."/>
            <person name="Chen C."/>
            <person name="Cichocki N."/>
            <person name="Clum A."/>
            <person name="Culley D."/>
            <person name="Crous P.W."/>
            <person name="Fauchery L."/>
            <person name="Girlanda M."/>
            <person name="Hayes R.D."/>
            <person name="Keri Z."/>
            <person name="LaButti K."/>
            <person name="Lipzen A."/>
            <person name="Lombard V."/>
            <person name="Magnuson J."/>
            <person name="Maillard F."/>
            <person name="Murat C."/>
            <person name="Nolan M."/>
            <person name="Ohm R.A."/>
            <person name="Pangilinan J."/>
            <person name="Pereira M.F."/>
            <person name="Perotto S."/>
            <person name="Peter M."/>
            <person name="Pfister S."/>
            <person name="Riley R."/>
            <person name="Sitrit Y."/>
            <person name="Stielow J.B."/>
            <person name="Szollosi G."/>
            <person name="Zifcakova L."/>
            <person name="Stursova M."/>
            <person name="Spatafora J.W."/>
            <person name="Tedersoo L."/>
            <person name="Vaario L.M."/>
            <person name="Yamada A."/>
            <person name="Yan M."/>
            <person name="Wang P."/>
            <person name="Xu J."/>
            <person name="Bruns T."/>
            <person name="Baldrian P."/>
            <person name="Vilgalys R."/>
            <person name="Dunand C."/>
            <person name="Henrissat B."/>
            <person name="Grigoriev I.V."/>
            <person name="Hibbett D."/>
            <person name="Nagy L.G."/>
            <person name="Martin F.M."/>
        </authorList>
    </citation>
    <scope>NUCLEOTIDE SEQUENCE</scope>
    <source>
        <strain evidence="1">P2</strain>
    </source>
</reference>
<evidence type="ECO:0000313" key="1">
    <source>
        <dbReference type="EMBL" id="KAF9643837.1"/>
    </source>
</evidence>
<sequence>MPSPSVTMTKTFPDMNDSVKPPELEFWLLNEPVPFEQLGSSAWPERIPPVPFGCKSCSEYGPLMILSPCMLPCSYVPPFTTGVKRKLSSTEYPTQERSDFQRAHQAAINFGLQAAAPSSASKLNATAKQDKSPLCNAHPPDTCGFDVRLFHPAFEDFNRQYHGAEKLANEEKTVVHNFLVRSADHYNDDKARQGAVTSSLTTPLGDRDLVGLRNTDGSSADGVITYPSARTGMRIPLLLFKLRTKWAVGTPTPQTKLDYCIAESWPCKLLPHIPTGSHGVVVVRPWRGVHRQAYRPAPDPVVVAGPRHTPKPQYREVPRLIAAPSTGILEPEKFYSRLGFELASEAQFFPYVTFTDKWTKAKAHFNCEGHAKSTNLDGNKAVFVANTEDNQKILIEFTEAYNEKAHCLPAARNLAPPPLSCDPFVSSGFAMVVMIR</sequence>
<name>A0ACB6Z2X4_THEGA</name>
<proteinExistence type="predicted"/>